<dbReference type="PROSITE" id="PS00972">
    <property type="entry name" value="USP_1"/>
    <property type="match status" value="1"/>
</dbReference>
<evidence type="ECO:0000313" key="4">
    <source>
        <dbReference type="EMBL" id="ODM95447.1"/>
    </source>
</evidence>
<protein>
    <submittedName>
        <fullName evidence="4">Ubiquitin carboxyl-terminal hydrolase 20</fullName>
    </submittedName>
</protein>
<name>A0A1D2MQT8_ORCCI</name>
<keyword evidence="5" id="KW-1185">Reference proteome</keyword>
<accession>A0A1D2MQT8</accession>
<feature type="chain" id="PRO_5008904402" evidence="2">
    <location>
        <begin position="32"/>
        <end position="301"/>
    </location>
</feature>
<dbReference type="AlphaFoldDB" id="A0A1D2MQT8"/>
<dbReference type="EMBL" id="LJIJ01000670">
    <property type="protein sequence ID" value="ODM95447.1"/>
    <property type="molecule type" value="Genomic_DNA"/>
</dbReference>
<dbReference type="Proteomes" id="UP000094527">
    <property type="component" value="Unassembled WGS sequence"/>
</dbReference>
<organism evidence="4 5">
    <name type="scientific">Orchesella cincta</name>
    <name type="common">Springtail</name>
    <name type="synonym">Podura cincta</name>
    <dbReference type="NCBI Taxonomy" id="48709"/>
    <lineage>
        <taxon>Eukaryota</taxon>
        <taxon>Metazoa</taxon>
        <taxon>Ecdysozoa</taxon>
        <taxon>Arthropoda</taxon>
        <taxon>Hexapoda</taxon>
        <taxon>Collembola</taxon>
        <taxon>Entomobryomorpha</taxon>
        <taxon>Entomobryoidea</taxon>
        <taxon>Orchesellidae</taxon>
        <taxon>Orchesellinae</taxon>
        <taxon>Orchesella</taxon>
    </lineage>
</organism>
<comment type="caution">
    <text evidence="4">The sequence shown here is derived from an EMBL/GenBank/DDBJ whole genome shotgun (WGS) entry which is preliminary data.</text>
</comment>
<dbReference type="OrthoDB" id="73004at2759"/>
<dbReference type="GO" id="GO:0016579">
    <property type="term" value="P:protein deubiquitination"/>
    <property type="evidence" value="ECO:0007669"/>
    <property type="project" value="InterPro"/>
</dbReference>
<feature type="signal peptide" evidence="2">
    <location>
        <begin position="1"/>
        <end position="31"/>
    </location>
</feature>
<sequence length="301" mass="32602">MAMAANGRDVICPHLCLQSCAILVMAILIGGKVCNESSLPRVILSCHDCNELLASIFLPDSRTTCGDAWSPSVTVTLLETASRSLSVSLPGLPHSCVARKLLPGYRIERGNPGLYNIGNTCFMNAALQCMLAVTPLFIYVGPVLAICKTSSSVRPSHTSDFPRVSNSTIHRSLRLFMDTLADETRVPHFIFDDTEETKGDVRDSEDGGSSDSETESFETCDSGNASEETMSTDVQNGDGGSASNNPLKDVKVVLKSIVSEIFDGQIDLLLSVCHASKEELIAIKKYEKFEQDEFRRSVGLV</sequence>
<feature type="region of interest" description="Disordered" evidence="1">
    <location>
        <begin position="192"/>
        <end position="245"/>
    </location>
</feature>
<evidence type="ECO:0000259" key="3">
    <source>
        <dbReference type="Pfam" id="PF00443"/>
    </source>
</evidence>
<feature type="compositionally biased region" description="Acidic residues" evidence="1">
    <location>
        <begin position="206"/>
        <end position="218"/>
    </location>
</feature>
<evidence type="ECO:0000313" key="5">
    <source>
        <dbReference type="Proteomes" id="UP000094527"/>
    </source>
</evidence>
<dbReference type="SUPFAM" id="SSF54001">
    <property type="entry name" value="Cysteine proteinases"/>
    <property type="match status" value="1"/>
</dbReference>
<dbReference type="Gene3D" id="3.90.70.10">
    <property type="entry name" value="Cysteine proteinases"/>
    <property type="match status" value="1"/>
</dbReference>
<dbReference type="Pfam" id="PF00443">
    <property type="entry name" value="UCH"/>
    <property type="match status" value="1"/>
</dbReference>
<evidence type="ECO:0000256" key="2">
    <source>
        <dbReference type="SAM" id="SignalP"/>
    </source>
</evidence>
<reference evidence="4 5" key="1">
    <citation type="journal article" date="2016" name="Genome Biol. Evol.">
        <title>Gene Family Evolution Reflects Adaptation to Soil Environmental Stressors in the Genome of the Collembolan Orchesella cincta.</title>
        <authorList>
            <person name="Faddeeva-Vakhrusheva A."/>
            <person name="Derks M.F."/>
            <person name="Anvar S.Y."/>
            <person name="Agamennone V."/>
            <person name="Suring W."/>
            <person name="Smit S."/>
            <person name="van Straalen N.M."/>
            <person name="Roelofs D."/>
        </authorList>
    </citation>
    <scope>NUCLEOTIDE SEQUENCE [LARGE SCALE GENOMIC DNA]</scope>
    <source>
        <tissue evidence="4">Mixed pool</tissue>
    </source>
</reference>
<feature type="compositionally biased region" description="Polar residues" evidence="1">
    <location>
        <begin position="223"/>
        <end position="245"/>
    </location>
</feature>
<proteinExistence type="predicted"/>
<feature type="compositionally biased region" description="Basic and acidic residues" evidence="1">
    <location>
        <begin position="196"/>
        <end position="205"/>
    </location>
</feature>
<dbReference type="InterPro" id="IPR038765">
    <property type="entry name" value="Papain-like_cys_pep_sf"/>
</dbReference>
<gene>
    <name evidence="4" type="ORF">Ocin01_11231</name>
</gene>
<keyword evidence="4" id="KW-0378">Hydrolase</keyword>
<dbReference type="InterPro" id="IPR001394">
    <property type="entry name" value="Peptidase_C19_UCH"/>
</dbReference>
<feature type="domain" description="Peptidase C19 ubiquitin carboxyl-terminal hydrolase" evidence="3">
    <location>
        <begin position="113"/>
        <end position="141"/>
    </location>
</feature>
<dbReference type="InterPro" id="IPR018200">
    <property type="entry name" value="USP_CS"/>
</dbReference>
<keyword evidence="2" id="KW-0732">Signal</keyword>
<evidence type="ECO:0000256" key="1">
    <source>
        <dbReference type="SAM" id="MobiDB-lite"/>
    </source>
</evidence>
<dbReference type="GO" id="GO:0004843">
    <property type="term" value="F:cysteine-type deubiquitinase activity"/>
    <property type="evidence" value="ECO:0007669"/>
    <property type="project" value="InterPro"/>
</dbReference>